<dbReference type="CDD" id="cd02440">
    <property type="entry name" value="AdoMet_MTases"/>
    <property type="match status" value="1"/>
</dbReference>
<dbReference type="AlphaFoldDB" id="A0AA40BNB2"/>
<feature type="non-terminal residue" evidence="1">
    <location>
        <position position="270"/>
    </location>
</feature>
<dbReference type="GO" id="GO:0032259">
    <property type="term" value="P:methylation"/>
    <property type="evidence" value="ECO:0007669"/>
    <property type="project" value="UniProtKB-KW"/>
</dbReference>
<name>A0AA40BNB2_9PEZI</name>
<dbReference type="GO" id="GO:0008168">
    <property type="term" value="F:methyltransferase activity"/>
    <property type="evidence" value="ECO:0007669"/>
    <property type="project" value="UniProtKB-KW"/>
</dbReference>
<keyword evidence="1" id="KW-0808">Transferase</keyword>
<dbReference type="InterPro" id="IPR029063">
    <property type="entry name" value="SAM-dependent_MTases_sf"/>
</dbReference>
<reference evidence="1" key="1">
    <citation type="submission" date="2023-06" db="EMBL/GenBank/DDBJ databases">
        <title>Genome-scale phylogeny and comparative genomics of the fungal order Sordariales.</title>
        <authorList>
            <consortium name="Lawrence Berkeley National Laboratory"/>
            <person name="Hensen N."/>
            <person name="Bonometti L."/>
            <person name="Westerberg I."/>
            <person name="Brannstrom I.O."/>
            <person name="Guillou S."/>
            <person name="Cros-Aarteil S."/>
            <person name="Calhoun S."/>
            <person name="Haridas S."/>
            <person name="Kuo A."/>
            <person name="Mondo S."/>
            <person name="Pangilinan J."/>
            <person name="Riley R."/>
            <person name="Labutti K."/>
            <person name="Andreopoulos B."/>
            <person name="Lipzen A."/>
            <person name="Chen C."/>
            <person name="Yanf M."/>
            <person name="Daum C."/>
            <person name="Ng V."/>
            <person name="Clum A."/>
            <person name="Steindorff A."/>
            <person name="Ohm R."/>
            <person name="Martin F."/>
            <person name="Silar P."/>
            <person name="Natvig D."/>
            <person name="Lalanne C."/>
            <person name="Gautier V."/>
            <person name="Ament-Velasquez S.L."/>
            <person name="Kruys A."/>
            <person name="Hutchinson M.I."/>
            <person name="Powell A.J."/>
            <person name="Barry K."/>
            <person name="Miller A.N."/>
            <person name="Grigoriev I.V."/>
            <person name="Debuchy R."/>
            <person name="Gladieux P."/>
            <person name="Thoren M.H."/>
            <person name="Johannesson H."/>
        </authorList>
    </citation>
    <scope>NUCLEOTIDE SEQUENCE</scope>
    <source>
        <strain evidence="1">CBS 540.89</strain>
    </source>
</reference>
<accession>A0AA40BNB2</accession>
<sequence>MPDDANKTKGYHHLRPSYFSSQQYDAQLEYRHNLLKDHLPERPTRVLEIGCGQGTTTDALARLVLSHSPHGHIDALDPAPLSQVFSLEKHTYQSDGCSPFTLGQAQAYLTSPGYGFPELITFHQADPVQFLLAEDERNKNKKWDVAVLVHSVWYFRDVDSLAEILQSLKGRVKRVLIAEFALHATVKEALPHVFAAIARGTLEGLKLERGVESSTENMRCLVSPEGIKQVARETGWKLEREGVVVPEIELGDGDWETNSVVGEGFEREIE</sequence>
<organism evidence="1 2">
    <name type="scientific">Apiosordaria backusii</name>
    <dbReference type="NCBI Taxonomy" id="314023"/>
    <lineage>
        <taxon>Eukaryota</taxon>
        <taxon>Fungi</taxon>
        <taxon>Dikarya</taxon>
        <taxon>Ascomycota</taxon>
        <taxon>Pezizomycotina</taxon>
        <taxon>Sordariomycetes</taxon>
        <taxon>Sordariomycetidae</taxon>
        <taxon>Sordariales</taxon>
        <taxon>Lasiosphaeriaceae</taxon>
        <taxon>Apiosordaria</taxon>
    </lineage>
</organism>
<evidence type="ECO:0000313" key="2">
    <source>
        <dbReference type="Proteomes" id="UP001172159"/>
    </source>
</evidence>
<gene>
    <name evidence="1" type="ORF">B0T21DRAFT_271056</name>
</gene>
<dbReference type="Proteomes" id="UP001172159">
    <property type="component" value="Unassembled WGS sequence"/>
</dbReference>
<comment type="caution">
    <text evidence="1">The sequence shown here is derived from an EMBL/GenBank/DDBJ whole genome shotgun (WGS) entry which is preliminary data.</text>
</comment>
<evidence type="ECO:0000313" key="1">
    <source>
        <dbReference type="EMBL" id="KAK0737395.1"/>
    </source>
</evidence>
<dbReference type="EMBL" id="JAUKTV010000005">
    <property type="protein sequence ID" value="KAK0737395.1"/>
    <property type="molecule type" value="Genomic_DNA"/>
</dbReference>
<dbReference type="Gene3D" id="3.40.50.150">
    <property type="entry name" value="Vaccinia Virus protein VP39"/>
    <property type="match status" value="1"/>
</dbReference>
<dbReference type="Pfam" id="PF13489">
    <property type="entry name" value="Methyltransf_23"/>
    <property type="match status" value="1"/>
</dbReference>
<keyword evidence="2" id="KW-1185">Reference proteome</keyword>
<proteinExistence type="predicted"/>
<protein>
    <submittedName>
        <fullName evidence="1">S-adenosyl-L-methionine-dependent methyltransferase</fullName>
    </submittedName>
</protein>
<dbReference type="SUPFAM" id="SSF53335">
    <property type="entry name" value="S-adenosyl-L-methionine-dependent methyltransferases"/>
    <property type="match status" value="1"/>
</dbReference>
<keyword evidence="1" id="KW-0489">Methyltransferase</keyword>